<feature type="domain" description="Thioredoxin" evidence="12">
    <location>
        <begin position="38"/>
        <end position="195"/>
    </location>
</feature>
<dbReference type="InterPro" id="IPR036249">
    <property type="entry name" value="Thioredoxin-like_sf"/>
</dbReference>
<dbReference type="Proteomes" id="UP000199515">
    <property type="component" value="Unassembled WGS sequence"/>
</dbReference>
<comment type="similarity">
    <text evidence="9">Belongs to the peroxiredoxin family. BCP/PrxQ subfamily.</text>
</comment>
<name>A0A1H2ZDU5_9PSEU</name>
<evidence type="ECO:0000256" key="11">
    <source>
        <dbReference type="ARBA" id="ARBA00049091"/>
    </source>
</evidence>
<sequence>MLSEDLSNLKAHFKTIAPPEIFDVLEASTKTEAGDGVATVGSTLPDFKLPDATGKQVSLDELLPAVLVFYRGAWCPYCNLALHAYQQEVLPQLENVRFAAISPQPPDGSLATNDLAFPVLTDTANTVAGSLGITFRPADDVKRAMSSIGIPEQPELPHPTVVVVDRARTIRFIDVHPDYTTRTDSAEILAAAAQL</sequence>
<dbReference type="Pfam" id="PF00578">
    <property type="entry name" value="AhpC-TSA"/>
    <property type="match status" value="1"/>
</dbReference>
<protein>
    <recommendedName>
        <fullName evidence="2">thioredoxin-dependent peroxiredoxin</fullName>
        <ecNumber evidence="2">1.11.1.24</ecNumber>
    </recommendedName>
    <alternativeName>
        <fullName evidence="10">Bacterioferritin comigratory protein</fullName>
    </alternativeName>
    <alternativeName>
        <fullName evidence="8">Thioredoxin peroxidase</fullName>
    </alternativeName>
</protein>
<dbReference type="RefSeq" id="WP_091288357.1">
    <property type="nucleotide sequence ID" value="NZ_FNON01000002.1"/>
</dbReference>
<comment type="catalytic activity">
    <reaction evidence="11">
        <text>a hydroperoxide + [thioredoxin]-dithiol = an alcohol + [thioredoxin]-disulfide + H2O</text>
        <dbReference type="Rhea" id="RHEA:62620"/>
        <dbReference type="Rhea" id="RHEA-COMP:10698"/>
        <dbReference type="Rhea" id="RHEA-COMP:10700"/>
        <dbReference type="ChEBI" id="CHEBI:15377"/>
        <dbReference type="ChEBI" id="CHEBI:29950"/>
        <dbReference type="ChEBI" id="CHEBI:30879"/>
        <dbReference type="ChEBI" id="CHEBI:35924"/>
        <dbReference type="ChEBI" id="CHEBI:50058"/>
        <dbReference type="EC" id="1.11.1.24"/>
    </reaction>
</comment>
<dbReference type="InterPro" id="IPR000866">
    <property type="entry name" value="AhpC/TSA"/>
</dbReference>
<dbReference type="EMBL" id="FNON01000002">
    <property type="protein sequence ID" value="SDX15497.1"/>
    <property type="molecule type" value="Genomic_DNA"/>
</dbReference>
<evidence type="ECO:0000256" key="4">
    <source>
        <dbReference type="ARBA" id="ARBA00022862"/>
    </source>
</evidence>
<evidence type="ECO:0000256" key="9">
    <source>
        <dbReference type="ARBA" id="ARBA00038489"/>
    </source>
</evidence>
<dbReference type="PANTHER" id="PTHR42801">
    <property type="entry name" value="THIOREDOXIN-DEPENDENT PEROXIDE REDUCTASE"/>
    <property type="match status" value="1"/>
</dbReference>
<keyword evidence="7" id="KW-0676">Redox-active center</keyword>
<dbReference type="STRING" id="589385.SAMN05421504_102477"/>
<reference evidence="13 14" key="1">
    <citation type="submission" date="2016-10" db="EMBL/GenBank/DDBJ databases">
        <authorList>
            <person name="de Groot N.N."/>
        </authorList>
    </citation>
    <scope>NUCLEOTIDE SEQUENCE [LARGE SCALE GENOMIC DNA]</scope>
    <source>
        <strain evidence="13 14">CPCC 202699</strain>
    </source>
</reference>
<evidence type="ECO:0000256" key="2">
    <source>
        <dbReference type="ARBA" id="ARBA00013017"/>
    </source>
</evidence>
<proteinExistence type="inferred from homology"/>
<evidence type="ECO:0000256" key="8">
    <source>
        <dbReference type="ARBA" id="ARBA00032824"/>
    </source>
</evidence>
<dbReference type="SUPFAM" id="SSF52833">
    <property type="entry name" value="Thioredoxin-like"/>
    <property type="match status" value="1"/>
</dbReference>
<evidence type="ECO:0000259" key="12">
    <source>
        <dbReference type="PROSITE" id="PS51352"/>
    </source>
</evidence>
<evidence type="ECO:0000256" key="6">
    <source>
        <dbReference type="ARBA" id="ARBA00023157"/>
    </source>
</evidence>
<dbReference type="EC" id="1.11.1.24" evidence="2"/>
<dbReference type="OrthoDB" id="9809746at2"/>
<keyword evidence="4" id="KW-0049">Antioxidant</keyword>
<dbReference type="CDD" id="cd02970">
    <property type="entry name" value="PRX_like2"/>
    <property type="match status" value="1"/>
</dbReference>
<dbReference type="PROSITE" id="PS51352">
    <property type="entry name" value="THIOREDOXIN_2"/>
    <property type="match status" value="1"/>
</dbReference>
<dbReference type="InterPro" id="IPR013766">
    <property type="entry name" value="Thioredoxin_domain"/>
</dbReference>
<evidence type="ECO:0000313" key="14">
    <source>
        <dbReference type="Proteomes" id="UP000199515"/>
    </source>
</evidence>
<keyword evidence="14" id="KW-1185">Reference proteome</keyword>
<dbReference type="Gene3D" id="3.40.30.10">
    <property type="entry name" value="Glutaredoxin"/>
    <property type="match status" value="1"/>
</dbReference>
<evidence type="ECO:0000256" key="1">
    <source>
        <dbReference type="ARBA" id="ARBA00003330"/>
    </source>
</evidence>
<dbReference type="GO" id="GO:0008379">
    <property type="term" value="F:thioredoxin peroxidase activity"/>
    <property type="evidence" value="ECO:0007669"/>
    <property type="project" value="TreeGrafter"/>
</dbReference>
<dbReference type="GO" id="GO:0005737">
    <property type="term" value="C:cytoplasm"/>
    <property type="evidence" value="ECO:0007669"/>
    <property type="project" value="TreeGrafter"/>
</dbReference>
<organism evidence="13 14">
    <name type="scientific">Amycolatopsis xylanica</name>
    <dbReference type="NCBI Taxonomy" id="589385"/>
    <lineage>
        <taxon>Bacteria</taxon>
        <taxon>Bacillati</taxon>
        <taxon>Actinomycetota</taxon>
        <taxon>Actinomycetes</taxon>
        <taxon>Pseudonocardiales</taxon>
        <taxon>Pseudonocardiaceae</taxon>
        <taxon>Amycolatopsis</taxon>
    </lineage>
</organism>
<keyword evidence="5" id="KW-0560">Oxidoreductase</keyword>
<keyword evidence="3" id="KW-0575">Peroxidase</keyword>
<dbReference type="InterPro" id="IPR050924">
    <property type="entry name" value="Peroxiredoxin_BCP/PrxQ"/>
</dbReference>
<evidence type="ECO:0000256" key="5">
    <source>
        <dbReference type="ARBA" id="ARBA00023002"/>
    </source>
</evidence>
<dbReference type="AlphaFoldDB" id="A0A1H2ZDU5"/>
<gene>
    <name evidence="13" type="ORF">SAMN05421504_102477</name>
</gene>
<comment type="function">
    <text evidence="1">Thiol-specific peroxidase that catalyzes the reduction of hydrogen peroxide and organic hydroperoxides to water and alcohols, respectively. Plays a role in cell protection against oxidative stress by detoxifying peroxides and as sensor of hydrogen peroxide-mediated signaling events.</text>
</comment>
<keyword evidence="6" id="KW-1015">Disulfide bond</keyword>
<evidence type="ECO:0000313" key="13">
    <source>
        <dbReference type="EMBL" id="SDX15497.1"/>
    </source>
</evidence>
<dbReference type="PANTHER" id="PTHR42801:SF7">
    <property type="entry name" value="SLL1159 PROTEIN"/>
    <property type="match status" value="1"/>
</dbReference>
<evidence type="ECO:0000256" key="10">
    <source>
        <dbReference type="ARBA" id="ARBA00041373"/>
    </source>
</evidence>
<dbReference type="GO" id="GO:0045454">
    <property type="term" value="P:cell redox homeostasis"/>
    <property type="evidence" value="ECO:0007669"/>
    <property type="project" value="TreeGrafter"/>
</dbReference>
<evidence type="ECO:0000256" key="3">
    <source>
        <dbReference type="ARBA" id="ARBA00022559"/>
    </source>
</evidence>
<accession>A0A1H2ZDU5</accession>
<evidence type="ECO:0000256" key="7">
    <source>
        <dbReference type="ARBA" id="ARBA00023284"/>
    </source>
</evidence>
<dbReference type="GO" id="GO:0034599">
    <property type="term" value="P:cellular response to oxidative stress"/>
    <property type="evidence" value="ECO:0007669"/>
    <property type="project" value="TreeGrafter"/>
</dbReference>